<reference evidence="3 4" key="1">
    <citation type="submission" date="2024-09" db="EMBL/GenBank/DDBJ databases">
        <authorList>
            <person name="Sun Q."/>
            <person name="Mori K."/>
        </authorList>
    </citation>
    <scope>NUCLEOTIDE SEQUENCE [LARGE SCALE GENOMIC DNA]</scope>
    <source>
        <strain evidence="3 4">JCM 13519</strain>
    </source>
</reference>
<protein>
    <recommendedName>
        <fullName evidence="5">Lipoprotein</fullName>
    </recommendedName>
</protein>
<feature type="compositionally biased region" description="Polar residues" evidence="1">
    <location>
        <begin position="47"/>
        <end position="59"/>
    </location>
</feature>
<dbReference type="RefSeq" id="WP_345044791.1">
    <property type="nucleotide sequence ID" value="NZ_BAABED010000001.1"/>
</dbReference>
<comment type="caution">
    <text evidence="3">The sequence shown here is derived from an EMBL/GenBank/DDBJ whole genome shotgun (WGS) entry which is preliminary data.</text>
</comment>
<evidence type="ECO:0000256" key="1">
    <source>
        <dbReference type="SAM" id="MobiDB-lite"/>
    </source>
</evidence>
<evidence type="ECO:0000256" key="2">
    <source>
        <dbReference type="SAM" id="SignalP"/>
    </source>
</evidence>
<feature type="signal peptide" evidence="2">
    <location>
        <begin position="1"/>
        <end position="22"/>
    </location>
</feature>
<evidence type="ECO:0000313" key="4">
    <source>
        <dbReference type="Proteomes" id="UP001589536"/>
    </source>
</evidence>
<name>A0ABV5UPQ4_9MICC</name>
<keyword evidence="4" id="KW-1185">Reference proteome</keyword>
<feature type="chain" id="PRO_5046594304" description="Lipoprotein" evidence="2">
    <location>
        <begin position="23"/>
        <end position="149"/>
    </location>
</feature>
<evidence type="ECO:0008006" key="5">
    <source>
        <dbReference type="Google" id="ProtNLM"/>
    </source>
</evidence>
<dbReference type="Proteomes" id="UP001589536">
    <property type="component" value="Unassembled WGS sequence"/>
</dbReference>
<accession>A0ABV5UPQ4</accession>
<dbReference type="EMBL" id="JBHMBH010000019">
    <property type="protein sequence ID" value="MFB9714401.1"/>
    <property type="molecule type" value="Genomic_DNA"/>
</dbReference>
<dbReference type="PROSITE" id="PS51257">
    <property type="entry name" value="PROKAR_LIPOPROTEIN"/>
    <property type="match status" value="1"/>
</dbReference>
<keyword evidence="2" id="KW-0732">Signal</keyword>
<sequence>MKNLIAPIAIAAVLALTGCGGAGTTTSSTVESKADQAAPKAPDLTGTWKQSNSNSDKSYQQATITGDKITINWVSDGGNTTSIYWVGTFAPPTSATEPYAWTSQRDTEATKSALLASSDATKDFKYEGGTISYKASALGTTTTVNLKKN</sequence>
<feature type="region of interest" description="Disordered" evidence="1">
    <location>
        <begin position="25"/>
        <end position="59"/>
    </location>
</feature>
<organism evidence="3 4">
    <name type="scientific">Arthrobacter methylotrophus</name>
    <dbReference type="NCBI Taxonomy" id="121291"/>
    <lineage>
        <taxon>Bacteria</taxon>
        <taxon>Bacillati</taxon>
        <taxon>Actinomycetota</taxon>
        <taxon>Actinomycetes</taxon>
        <taxon>Micrococcales</taxon>
        <taxon>Micrococcaceae</taxon>
        <taxon>Arthrobacter</taxon>
    </lineage>
</organism>
<gene>
    <name evidence="3" type="ORF">ACFFPI_09720</name>
</gene>
<proteinExistence type="predicted"/>
<evidence type="ECO:0000313" key="3">
    <source>
        <dbReference type="EMBL" id="MFB9714401.1"/>
    </source>
</evidence>